<accession>A0ABV9SY19</accession>
<dbReference type="EMBL" id="JBHSJJ010000003">
    <property type="protein sequence ID" value="MFC4871276.1"/>
    <property type="molecule type" value="Genomic_DNA"/>
</dbReference>
<dbReference type="SUPFAM" id="SSF53613">
    <property type="entry name" value="Ribokinase-like"/>
    <property type="match status" value="1"/>
</dbReference>
<evidence type="ECO:0000256" key="2">
    <source>
        <dbReference type="ARBA" id="ARBA00022679"/>
    </source>
</evidence>
<name>A0ABV9SY19_9BACT</name>
<keyword evidence="6" id="KW-1185">Reference proteome</keyword>
<keyword evidence="3 5" id="KW-0418">Kinase</keyword>
<sequence length="293" mass="32912">MDKKIVCFGEMLWDIFPKQKIAGGAPMNVALHLQHLGYDVTMVSRIGTDKLGRKLLSFIKKYGLHEGQIQTDLNFPTGSVIVDDSDKENIKYEIVSPAAWDHIEWTSSLVREIQMAEAFIYGSLAARNEESRNTLYRLLQTDTLKVFDINLRPPFYKPGVLEVLLQRADILKINEDELVILADYYALSNKMDATLEKLTEMFDLQLICVTLGAKGAVIYQDGEIIRHPGYPVEVRDTVGSGDAFLAGFVNKYLEKETPEKTLDFACALGALVATFDGGTPQYSLEQIEAIRHE</sequence>
<dbReference type="InterPro" id="IPR050306">
    <property type="entry name" value="PfkB_Carbo_kinase"/>
</dbReference>
<keyword evidence="2 5" id="KW-0808">Transferase</keyword>
<gene>
    <name evidence="5" type="ORF">ACFPFU_06225</name>
</gene>
<dbReference type="InterPro" id="IPR011611">
    <property type="entry name" value="PfkB_dom"/>
</dbReference>
<dbReference type="InterPro" id="IPR029056">
    <property type="entry name" value="Ribokinase-like"/>
</dbReference>
<organism evidence="5 6">
    <name type="scientific">Negadavirga shengliensis</name>
    <dbReference type="NCBI Taxonomy" id="1389218"/>
    <lineage>
        <taxon>Bacteria</taxon>
        <taxon>Pseudomonadati</taxon>
        <taxon>Bacteroidota</taxon>
        <taxon>Cytophagia</taxon>
        <taxon>Cytophagales</taxon>
        <taxon>Cyclobacteriaceae</taxon>
        <taxon>Negadavirga</taxon>
    </lineage>
</organism>
<dbReference type="Proteomes" id="UP001595818">
    <property type="component" value="Unassembled WGS sequence"/>
</dbReference>
<comment type="similarity">
    <text evidence="1">Belongs to the carbohydrate kinase PfkB family.</text>
</comment>
<dbReference type="Gene3D" id="3.40.1190.20">
    <property type="match status" value="1"/>
</dbReference>
<dbReference type="EC" id="2.7.1.-" evidence="5"/>
<evidence type="ECO:0000256" key="1">
    <source>
        <dbReference type="ARBA" id="ARBA00010688"/>
    </source>
</evidence>
<dbReference type="InterPro" id="IPR002173">
    <property type="entry name" value="Carboh/pur_kinase_PfkB_CS"/>
</dbReference>
<feature type="domain" description="Carbohydrate kinase PfkB" evidence="4">
    <location>
        <begin position="19"/>
        <end position="277"/>
    </location>
</feature>
<dbReference type="PANTHER" id="PTHR43085">
    <property type="entry name" value="HEXOKINASE FAMILY MEMBER"/>
    <property type="match status" value="1"/>
</dbReference>
<dbReference type="PROSITE" id="PS00583">
    <property type="entry name" value="PFKB_KINASES_1"/>
    <property type="match status" value="1"/>
</dbReference>
<evidence type="ECO:0000256" key="3">
    <source>
        <dbReference type="ARBA" id="ARBA00022777"/>
    </source>
</evidence>
<dbReference type="PROSITE" id="PS00584">
    <property type="entry name" value="PFKB_KINASES_2"/>
    <property type="match status" value="1"/>
</dbReference>
<evidence type="ECO:0000259" key="4">
    <source>
        <dbReference type="Pfam" id="PF00294"/>
    </source>
</evidence>
<reference evidence="6" key="1">
    <citation type="journal article" date="2019" name="Int. J. Syst. Evol. Microbiol.">
        <title>The Global Catalogue of Microorganisms (GCM) 10K type strain sequencing project: providing services to taxonomists for standard genome sequencing and annotation.</title>
        <authorList>
            <consortium name="The Broad Institute Genomics Platform"/>
            <consortium name="The Broad Institute Genome Sequencing Center for Infectious Disease"/>
            <person name="Wu L."/>
            <person name="Ma J."/>
        </authorList>
    </citation>
    <scope>NUCLEOTIDE SEQUENCE [LARGE SCALE GENOMIC DNA]</scope>
    <source>
        <strain evidence="6">CGMCC 4.7466</strain>
    </source>
</reference>
<protein>
    <submittedName>
        <fullName evidence="5">Carbohydrate kinase</fullName>
        <ecNumber evidence="5">2.7.1.-</ecNumber>
    </submittedName>
</protein>
<evidence type="ECO:0000313" key="6">
    <source>
        <dbReference type="Proteomes" id="UP001595818"/>
    </source>
</evidence>
<dbReference type="PANTHER" id="PTHR43085:SF57">
    <property type="entry name" value="CARBOHYDRATE KINASE PFKB DOMAIN-CONTAINING PROTEIN"/>
    <property type="match status" value="1"/>
</dbReference>
<dbReference type="GO" id="GO:0016301">
    <property type="term" value="F:kinase activity"/>
    <property type="evidence" value="ECO:0007669"/>
    <property type="project" value="UniProtKB-KW"/>
</dbReference>
<dbReference type="RefSeq" id="WP_377062600.1">
    <property type="nucleotide sequence ID" value="NZ_JBHSJJ010000003.1"/>
</dbReference>
<dbReference type="CDD" id="cd01167">
    <property type="entry name" value="bac_FRK"/>
    <property type="match status" value="1"/>
</dbReference>
<proteinExistence type="inferred from homology"/>
<evidence type="ECO:0000313" key="5">
    <source>
        <dbReference type="EMBL" id="MFC4871276.1"/>
    </source>
</evidence>
<comment type="caution">
    <text evidence="5">The sequence shown here is derived from an EMBL/GenBank/DDBJ whole genome shotgun (WGS) entry which is preliminary data.</text>
</comment>
<dbReference type="Pfam" id="PF00294">
    <property type="entry name" value="PfkB"/>
    <property type="match status" value="1"/>
</dbReference>